<keyword evidence="4" id="KW-1185">Reference proteome</keyword>
<evidence type="ECO:0000313" key="4">
    <source>
        <dbReference type="Proteomes" id="UP000290567"/>
    </source>
</evidence>
<dbReference type="RefSeq" id="WP_146623947.1">
    <property type="nucleotide sequence ID" value="NZ_BJCC01000034.1"/>
</dbReference>
<sequence>MSTPTKLKQHYPLLDAAQYLAALLVILVHCGRLAESDFWHFLLKAYLGRMAVPLFLISSGYFFRQKQKENMGYARAYFSKQCRTYLFWSAIYLPYGVWFLQGLSLPAAFYPFAVPVGLGYLGFCYHLWYFPALFFGLILVNRLKRHYSWLFCFGICFLLYTIGSIETYSGFLTDGWLKTMYETYQRLFFTTRNGLFYTPVFLLIGFFIADHPKHRFLHKFLLTKLIISLGLLALELFLVCQKEGDDKNFLFMLLPVSLFLLSWLLQSENFLSVNLAHLRPLGQLMFFLHPLFLEGSKTLLYKCGIVSFQGLPLFFLTLAATHFTAKMIIHLKKTAASPFLLLRKELK</sequence>
<keyword evidence="1" id="KW-0812">Transmembrane</keyword>
<proteinExistence type="predicted"/>
<dbReference type="InterPro" id="IPR002656">
    <property type="entry name" value="Acyl_transf_3_dom"/>
</dbReference>
<feature type="transmembrane region" description="Helical" evidence="1">
    <location>
        <begin position="299"/>
        <end position="323"/>
    </location>
</feature>
<dbReference type="OrthoDB" id="5808342at2"/>
<keyword evidence="1" id="KW-0472">Membrane</keyword>
<feature type="transmembrane region" description="Helical" evidence="1">
    <location>
        <begin position="118"/>
        <end position="140"/>
    </location>
</feature>
<organism evidence="3 4">
    <name type="scientific">Enterococcus florum</name>
    <dbReference type="NCBI Taxonomy" id="2480627"/>
    <lineage>
        <taxon>Bacteria</taxon>
        <taxon>Bacillati</taxon>
        <taxon>Bacillota</taxon>
        <taxon>Bacilli</taxon>
        <taxon>Lactobacillales</taxon>
        <taxon>Enterococcaceae</taxon>
        <taxon>Enterococcus</taxon>
    </lineage>
</organism>
<feature type="transmembrane region" description="Helical" evidence="1">
    <location>
        <begin position="85"/>
        <end position="112"/>
    </location>
</feature>
<keyword evidence="1" id="KW-1133">Transmembrane helix</keyword>
<comment type="caution">
    <text evidence="3">The sequence shown here is derived from an EMBL/GenBank/DDBJ whole genome shotgun (WGS) entry which is preliminary data.</text>
</comment>
<feature type="transmembrane region" description="Helical" evidence="1">
    <location>
        <begin position="277"/>
        <end position="293"/>
    </location>
</feature>
<feature type="domain" description="Acyltransferase 3" evidence="2">
    <location>
        <begin position="14"/>
        <end position="320"/>
    </location>
</feature>
<evidence type="ECO:0000256" key="1">
    <source>
        <dbReference type="SAM" id="Phobius"/>
    </source>
</evidence>
<dbReference type="GO" id="GO:0016747">
    <property type="term" value="F:acyltransferase activity, transferring groups other than amino-acyl groups"/>
    <property type="evidence" value="ECO:0007669"/>
    <property type="project" value="InterPro"/>
</dbReference>
<protein>
    <submittedName>
        <fullName evidence="3">Membrane protein</fullName>
    </submittedName>
</protein>
<feature type="transmembrane region" description="Helical" evidence="1">
    <location>
        <begin position="12"/>
        <end position="34"/>
    </location>
</feature>
<feature type="transmembrane region" description="Helical" evidence="1">
    <location>
        <begin position="220"/>
        <end position="237"/>
    </location>
</feature>
<gene>
    <name evidence="3" type="ORF">NRIC_34590</name>
</gene>
<evidence type="ECO:0000259" key="2">
    <source>
        <dbReference type="Pfam" id="PF01757"/>
    </source>
</evidence>
<feature type="transmembrane region" description="Helical" evidence="1">
    <location>
        <begin position="147"/>
        <end position="167"/>
    </location>
</feature>
<dbReference type="EMBL" id="BJCC01000034">
    <property type="protein sequence ID" value="GCF95568.1"/>
    <property type="molecule type" value="Genomic_DNA"/>
</dbReference>
<feature type="transmembrane region" description="Helical" evidence="1">
    <location>
        <begin position="187"/>
        <end position="208"/>
    </location>
</feature>
<reference evidence="4" key="1">
    <citation type="submission" date="2019-02" db="EMBL/GenBank/DDBJ databases">
        <title>Draft genome sequence of Enterococcus sp. Gos25-1.</title>
        <authorList>
            <person name="Tanaka N."/>
            <person name="Shiwa Y."/>
            <person name="Fujita N."/>
        </authorList>
    </citation>
    <scope>NUCLEOTIDE SEQUENCE [LARGE SCALE GENOMIC DNA]</scope>
    <source>
        <strain evidence="4">Gos25-1</strain>
    </source>
</reference>
<feature type="transmembrane region" description="Helical" evidence="1">
    <location>
        <begin position="46"/>
        <end position="64"/>
    </location>
</feature>
<name>A0A4P5PGX5_9ENTE</name>
<feature type="transmembrane region" description="Helical" evidence="1">
    <location>
        <begin position="249"/>
        <end position="265"/>
    </location>
</feature>
<dbReference type="AlphaFoldDB" id="A0A4P5PGX5"/>
<accession>A0A4P5PGX5</accession>
<dbReference type="Proteomes" id="UP000290567">
    <property type="component" value="Unassembled WGS sequence"/>
</dbReference>
<dbReference type="Pfam" id="PF01757">
    <property type="entry name" value="Acyl_transf_3"/>
    <property type="match status" value="1"/>
</dbReference>
<evidence type="ECO:0000313" key="3">
    <source>
        <dbReference type="EMBL" id="GCF95568.1"/>
    </source>
</evidence>